<evidence type="ECO:0000313" key="3">
    <source>
        <dbReference type="Proteomes" id="UP000475862"/>
    </source>
</evidence>
<feature type="region of interest" description="Disordered" evidence="1">
    <location>
        <begin position="68"/>
        <end position="101"/>
    </location>
</feature>
<proteinExistence type="predicted"/>
<dbReference type="OrthoDB" id="8123891at2759"/>
<comment type="caution">
    <text evidence="2">The sequence shown here is derived from an EMBL/GenBank/DDBJ whole genome shotgun (WGS) entry which is preliminary data.</text>
</comment>
<name>A0A6G0SXX0_APHGL</name>
<feature type="compositionally biased region" description="Polar residues" evidence="1">
    <location>
        <begin position="68"/>
        <end position="96"/>
    </location>
</feature>
<dbReference type="Proteomes" id="UP000475862">
    <property type="component" value="Unassembled WGS sequence"/>
</dbReference>
<evidence type="ECO:0000313" key="2">
    <source>
        <dbReference type="EMBL" id="KAE9522804.1"/>
    </source>
</evidence>
<dbReference type="EMBL" id="VYZN01000639">
    <property type="protein sequence ID" value="KAE9522804.1"/>
    <property type="molecule type" value="Genomic_DNA"/>
</dbReference>
<accession>A0A6G0SXX0</accession>
<organism evidence="2 3">
    <name type="scientific">Aphis glycines</name>
    <name type="common">Soybean aphid</name>
    <dbReference type="NCBI Taxonomy" id="307491"/>
    <lineage>
        <taxon>Eukaryota</taxon>
        <taxon>Metazoa</taxon>
        <taxon>Ecdysozoa</taxon>
        <taxon>Arthropoda</taxon>
        <taxon>Hexapoda</taxon>
        <taxon>Insecta</taxon>
        <taxon>Pterygota</taxon>
        <taxon>Neoptera</taxon>
        <taxon>Paraneoptera</taxon>
        <taxon>Hemiptera</taxon>
        <taxon>Sternorrhyncha</taxon>
        <taxon>Aphidomorpha</taxon>
        <taxon>Aphidoidea</taxon>
        <taxon>Aphididae</taxon>
        <taxon>Aphidini</taxon>
        <taxon>Aphis</taxon>
        <taxon>Aphis</taxon>
    </lineage>
</organism>
<protein>
    <submittedName>
        <fullName evidence="2">Uncharacterized protein</fullName>
    </submittedName>
</protein>
<gene>
    <name evidence="2" type="ORF">AGLY_016766</name>
</gene>
<dbReference type="AlphaFoldDB" id="A0A6G0SXX0"/>
<evidence type="ECO:0000256" key="1">
    <source>
        <dbReference type="SAM" id="MobiDB-lite"/>
    </source>
</evidence>
<feature type="non-terminal residue" evidence="2">
    <location>
        <position position="171"/>
    </location>
</feature>
<sequence>MCTNLKISYILKPYYCRNHPQNIPQCTKCQRFTHMKKCCHLPPRCVKCAAIVKKPTIRRLNVSTVIATTRNDNNNSSRLPRNNFQAEQSSPAYTSNKPHDNTFVDKRLYASATKNKLNNHSNKKTDNDVLNSLLPLIKAFVSQLLLRNPETNIIPPLRTDINLVISDIDKC</sequence>
<keyword evidence="3" id="KW-1185">Reference proteome</keyword>
<reference evidence="2 3" key="1">
    <citation type="submission" date="2019-08" db="EMBL/GenBank/DDBJ databases">
        <title>The genome of the soybean aphid Biotype 1, its phylome, world population structure and adaptation to the North American continent.</title>
        <authorList>
            <person name="Giordano R."/>
            <person name="Donthu R.K."/>
            <person name="Hernandez A.G."/>
            <person name="Wright C.L."/>
            <person name="Zimin A.V."/>
        </authorList>
    </citation>
    <scope>NUCLEOTIDE SEQUENCE [LARGE SCALE GENOMIC DNA]</scope>
    <source>
        <tissue evidence="2">Whole aphids</tissue>
    </source>
</reference>